<dbReference type="NCBIfam" id="TIGR01499">
    <property type="entry name" value="folC"/>
    <property type="match status" value="1"/>
</dbReference>
<comment type="similarity">
    <text evidence="5 17">Belongs to the folylpolyglutamate synthase family.</text>
</comment>
<keyword evidence="21" id="KW-1185">Reference proteome</keyword>
<dbReference type="GO" id="GO:0005829">
    <property type="term" value="C:cytosol"/>
    <property type="evidence" value="ECO:0007669"/>
    <property type="project" value="TreeGrafter"/>
</dbReference>
<evidence type="ECO:0000256" key="13">
    <source>
        <dbReference type="ARBA" id="ARBA00022842"/>
    </source>
</evidence>
<evidence type="ECO:0000256" key="8">
    <source>
        <dbReference type="ARBA" id="ARBA00022598"/>
    </source>
</evidence>
<evidence type="ECO:0000256" key="10">
    <source>
        <dbReference type="ARBA" id="ARBA00022741"/>
    </source>
</evidence>
<dbReference type="PANTHER" id="PTHR11136">
    <property type="entry name" value="FOLYLPOLYGLUTAMATE SYNTHASE-RELATED"/>
    <property type="match status" value="1"/>
</dbReference>
<dbReference type="Proteomes" id="UP001174909">
    <property type="component" value="Unassembled WGS sequence"/>
</dbReference>
<dbReference type="PIRSF" id="PIRSF038895">
    <property type="entry name" value="FPGS"/>
    <property type="match status" value="1"/>
</dbReference>
<evidence type="ECO:0000256" key="11">
    <source>
        <dbReference type="ARBA" id="ARBA00022792"/>
    </source>
</evidence>
<dbReference type="InterPro" id="IPR023600">
    <property type="entry name" value="Folylpolyglutamate_synth_euk"/>
</dbReference>
<dbReference type="EMBL" id="CASHTH010002206">
    <property type="protein sequence ID" value="CAI8026282.1"/>
    <property type="molecule type" value="Genomic_DNA"/>
</dbReference>
<accession>A0AA35SCF3</accession>
<dbReference type="InterPro" id="IPR036565">
    <property type="entry name" value="Mur-like_cat_sf"/>
</dbReference>
<dbReference type="InterPro" id="IPR001645">
    <property type="entry name" value="Folylpolyglutamate_synth"/>
</dbReference>
<evidence type="ECO:0000256" key="5">
    <source>
        <dbReference type="ARBA" id="ARBA00008276"/>
    </source>
</evidence>
<evidence type="ECO:0000256" key="6">
    <source>
        <dbReference type="ARBA" id="ARBA00022490"/>
    </source>
</evidence>
<organism evidence="20 21">
    <name type="scientific">Geodia barretti</name>
    <name type="common">Barrett's horny sponge</name>
    <dbReference type="NCBI Taxonomy" id="519541"/>
    <lineage>
        <taxon>Eukaryota</taxon>
        <taxon>Metazoa</taxon>
        <taxon>Porifera</taxon>
        <taxon>Demospongiae</taxon>
        <taxon>Heteroscleromorpha</taxon>
        <taxon>Tetractinellida</taxon>
        <taxon>Astrophorina</taxon>
        <taxon>Geodiidae</taxon>
        <taxon>Geodia</taxon>
    </lineage>
</organism>
<dbReference type="PROSITE" id="PS01012">
    <property type="entry name" value="FOLYLPOLYGLU_SYNT_2"/>
    <property type="match status" value="1"/>
</dbReference>
<keyword evidence="10 18" id="KW-0547">Nucleotide-binding</keyword>
<proteinExistence type="inferred from homology"/>
<dbReference type="InterPro" id="IPR036615">
    <property type="entry name" value="Mur_ligase_C_dom_sf"/>
</dbReference>
<evidence type="ECO:0000313" key="21">
    <source>
        <dbReference type="Proteomes" id="UP001174909"/>
    </source>
</evidence>
<keyword evidence="13 19" id="KW-0460">Magnesium</keyword>
<evidence type="ECO:0000256" key="19">
    <source>
        <dbReference type="PIRSR" id="PIRSR038895-2"/>
    </source>
</evidence>
<comment type="subcellular location">
    <subcellularLocation>
        <location evidence="3">Cytoplasm</location>
    </subcellularLocation>
    <subcellularLocation>
        <location evidence="1">Mitochondrion inner membrane</location>
    </subcellularLocation>
    <subcellularLocation>
        <location evidence="2">Mitochondrion matrix</location>
    </subcellularLocation>
</comment>
<protein>
    <recommendedName>
        <fullName evidence="17">Folylpolyglutamate synthase</fullName>
        <ecNumber evidence="17">6.3.2.17</ecNumber>
    </recommendedName>
    <alternativeName>
        <fullName evidence="17">Folylpoly-gamma-glutamate synthetase</fullName>
    </alternativeName>
    <alternativeName>
        <fullName evidence="17">Tetrahydrofolylpolyglutamate synthase</fullName>
    </alternativeName>
</protein>
<evidence type="ECO:0000256" key="16">
    <source>
        <dbReference type="ARBA" id="ARBA00047493"/>
    </source>
</evidence>
<keyword evidence="12 18" id="KW-0067">ATP-binding</keyword>
<dbReference type="InterPro" id="IPR018109">
    <property type="entry name" value="Folylpolyglutamate_synth_CS"/>
</dbReference>
<dbReference type="GO" id="GO:0005759">
    <property type="term" value="C:mitochondrial matrix"/>
    <property type="evidence" value="ECO:0007669"/>
    <property type="project" value="UniProtKB-SubCell"/>
</dbReference>
<evidence type="ECO:0000256" key="2">
    <source>
        <dbReference type="ARBA" id="ARBA00004305"/>
    </source>
</evidence>
<dbReference type="PANTHER" id="PTHR11136:SF5">
    <property type="entry name" value="FOLYLPOLYGLUTAMATE SYNTHASE, MITOCHONDRIAL"/>
    <property type="match status" value="1"/>
</dbReference>
<dbReference type="GO" id="GO:0005524">
    <property type="term" value="F:ATP binding"/>
    <property type="evidence" value="ECO:0007669"/>
    <property type="project" value="UniProtKB-KW"/>
</dbReference>
<evidence type="ECO:0000256" key="3">
    <source>
        <dbReference type="ARBA" id="ARBA00004496"/>
    </source>
</evidence>
<dbReference type="GO" id="GO:0004326">
    <property type="term" value="F:tetrahydrofolylpolyglutamate synthase activity"/>
    <property type="evidence" value="ECO:0007669"/>
    <property type="project" value="UniProtKB-EC"/>
</dbReference>
<feature type="binding site" evidence="18">
    <location>
        <position position="395"/>
    </location>
    <ligand>
        <name>ATP</name>
        <dbReference type="ChEBI" id="CHEBI:30616"/>
    </ligand>
</feature>
<dbReference type="Gene3D" id="3.90.190.20">
    <property type="entry name" value="Mur ligase, C-terminal domain"/>
    <property type="match status" value="1"/>
</dbReference>
<dbReference type="SUPFAM" id="SSF53623">
    <property type="entry name" value="MurD-like peptide ligases, catalytic domain"/>
    <property type="match status" value="1"/>
</dbReference>
<evidence type="ECO:0000256" key="17">
    <source>
        <dbReference type="PIRNR" id="PIRNR038895"/>
    </source>
</evidence>
<comment type="pathway">
    <text evidence="4 17">Cofactor biosynthesis; tetrahydrofolylpolyglutamate biosynthesis.</text>
</comment>
<keyword evidence="14" id="KW-0496">Mitochondrion</keyword>
<feature type="binding site" evidence="19">
    <location>
        <position position="249"/>
    </location>
    <ligand>
        <name>Mg(2+)</name>
        <dbReference type="ChEBI" id="CHEBI:18420"/>
        <label>1</label>
    </ligand>
</feature>
<dbReference type="SUPFAM" id="SSF53244">
    <property type="entry name" value="MurD-like peptide ligases, peptide-binding domain"/>
    <property type="match status" value="1"/>
</dbReference>
<evidence type="ECO:0000256" key="15">
    <source>
        <dbReference type="ARBA" id="ARBA00023136"/>
    </source>
</evidence>
<keyword evidence="8 17" id="KW-0436">Ligase</keyword>
<dbReference type="GO" id="GO:0006730">
    <property type="term" value="P:one-carbon metabolic process"/>
    <property type="evidence" value="ECO:0007669"/>
    <property type="project" value="UniProtKB-KW"/>
</dbReference>
<evidence type="ECO:0000256" key="14">
    <source>
        <dbReference type="ARBA" id="ARBA00023128"/>
    </source>
</evidence>
<evidence type="ECO:0000256" key="7">
    <source>
        <dbReference type="ARBA" id="ARBA00022563"/>
    </source>
</evidence>
<evidence type="ECO:0000256" key="9">
    <source>
        <dbReference type="ARBA" id="ARBA00022723"/>
    </source>
</evidence>
<dbReference type="AlphaFoldDB" id="A0AA35SCF3"/>
<evidence type="ECO:0000256" key="18">
    <source>
        <dbReference type="PIRSR" id="PIRSR038895-1"/>
    </source>
</evidence>
<evidence type="ECO:0000256" key="4">
    <source>
        <dbReference type="ARBA" id="ARBA00005150"/>
    </source>
</evidence>
<dbReference type="EC" id="6.3.2.17" evidence="17"/>
<gene>
    <name evidence="20" type="ORF">GBAR_LOCUS15109</name>
</gene>
<name>A0AA35SCF3_GEOBA</name>
<feature type="binding site" evidence="19">
    <location>
        <position position="221"/>
    </location>
    <ligand>
        <name>Mg(2+)</name>
        <dbReference type="ChEBI" id="CHEBI:18420"/>
        <label>1</label>
    </ligand>
</feature>
<evidence type="ECO:0000256" key="12">
    <source>
        <dbReference type="ARBA" id="ARBA00022840"/>
    </source>
</evidence>
<keyword evidence="15" id="KW-0472">Membrane</keyword>
<keyword evidence="9 19" id="KW-0479">Metal-binding</keyword>
<evidence type="ECO:0000256" key="1">
    <source>
        <dbReference type="ARBA" id="ARBA00004273"/>
    </source>
</evidence>
<keyword evidence="11" id="KW-0999">Mitochondrion inner membrane</keyword>
<comment type="caution">
    <text evidence="20">The sequence shown here is derived from an EMBL/GenBank/DDBJ whole genome shotgun (WGS) entry which is preliminary data.</text>
</comment>
<feature type="binding site" evidence="19">
    <location>
        <position position="151"/>
    </location>
    <ligand>
        <name>Mg(2+)</name>
        <dbReference type="ChEBI" id="CHEBI:18420"/>
        <label>1</label>
    </ligand>
</feature>
<comment type="cofactor">
    <cofactor evidence="17">
        <name>a monovalent cation</name>
        <dbReference type="ChEBI" id="CHEBI:60242"/>
    </cofactor>
    <text evidence="17">A monovalent cation.</text>
</comment>
<dbReference type="GO" id="GO:0046872">
    <property type="term" value="F:metal ion binding"/>
    <property type="evidence" value="ECO:0007669"/>
    <property type="project" value="UniProtKB-KW"/>
</dbReference>
<reference evidence="20" key="1">
    <citation type="submission" date="2023-03" db="EMBL/GenBank/DDBJ databases">
        <authorList>
            <person name="Steffen K."/>
            <person name="Cardenas P."/>
        </authorList>
    </citation>
    <scope>NUCLEOTIDE SEQUENCE</scope>
</reference>
<dbReference type="Gene3D" id="3.40.1190.10">
    <property type="entry name" value="Mur-like, catalytic domain"/>
    <property type="match status" value="1"/>
</dbReference>
<feature type="binding site" evidence="18">
    <location>
        <position position="381"/>
    </location>
    <ligand>
        <name>ATP</name>
        <dbReference type="ChEBI" id="CHEBI:30616"/>
    </ligand>
</feature>
<comment type="catalytic activity">
    <reaction evidence="16 17">
        <text>(6S)-5,6,7,8-tetrahydrofolyl-(gamma-L-Glu)(n) + L-glutamate + ATP = (6S)-5,6,7,8-tetrahydrofolyl-(gamma-L-Glu)(n+1) + ADP + phosphate + H(+)</text>
        <dbReference type="Rhea" id="RHEA:10580"/>
        <dbReference type="Rhea" id="RHEA-COMP:14738"/>
        <dbReference type="Rhea" id="RHEA-COMP:14740"/>
        <dbReference type="ChEBI" id="CHEBI:15378"/>
        <dbReference type="ChEBI" id="CHEBI:29985"/>
        <dbReference type="ChEBI" id="CHEBI:30616"/>
        <dbReference type="ChEBI" id="CHEBI:43474"/>
        <dbReference type="ChEBI" id="CHEBI:141005"/>
        <dbReference type="ChEBI" id="CHEBI:456216"/>
        <dbReference type="EC" id="6.3.2.17"/>
    </reaction>
</comment>
<keyword evidence="7 17" id="KW-0554">One-carbon metabolism</keyword>
<evidence type="ECO:0000313" key="20">
    <source>
        <dbReference type="EMBL" id="CAI8026282.1"/>
    </source>
</evidence>
<comment type="function">
    <text evidence="17">Catalyzes conversion of folates to polyglutamate derivatives allowing concentration of folate compounds in the cell and the intracellular retention of these cofactors, which are important substrates for most of the folate-dependent enzymes that are involved in one-carbon transfer reactions involved in purine, pyrimidine and amino acid synthesis.</text>
</comment>
<keyword evidence="6" id="KW-0963">Cytoplasm</keyword>
<sequence length="577" mass="64100">MQSRTLLRASCTWLETWLQRPRPRPLSTRLESMDPEPSEIDENYRVAISTLNGLQTNAAVLEQIRRRGDDRMVSEYNRMQQYLERVGIAPADLAQLNAVHVSGTKGKGSVCAVTESILRCHDFKTGLYVLVYTLSSCISIILKAPIIHLRSPHLLEVRERIRLNGQPLSRGEFVSYFWDVYSKLNNTRHLYNDAMPSYFRFLTVMAFSVFLSNKVDVAVVEVGIGGTHDSTNIIEEPVVCGITSLGYDHTDILGPTLFDIAWHKGGICKQHRPAFTVEQRPEALTGLSRRARELGASSLSLVPPLASYPGPLPELGLKGKHQVPNASLALQLSSYWLQNHSSTQSECVSSGRADSALPTAAPFPLTQEFTDGLRLCRWAGRNQVVERGNVTYYLDGAHTPESVAACAEWFLSQMDTSHKSVLPLRSCYIQSPFPSRQDTLRVLLFNTTGKRDTRTLLLPLMECGFSRFVFCPNISHSEDTQNSPDHTSHMVTQSSQLSHCYANQECCKHILSDKNAGVADVWEEPASEEKTRACVSVADALQHMDTHSAARVVVLVTGSLHLIGSVMSVLGFTVEDL</sequence>
<dbReference type="GO" id="GO:0005743">
    <property type="term" value="C:mitochondrial inner membrane"/>
    <property type="evidence" value="ECO:0007669"/>
    <property type="project" value="UniProtKB-SubCell"/>
</dbReference>